<dbReference type="FunFam" id="3.30.200.20:FF:000042">
    <property type="entry name" value="Aurora kinase A"/>
    <property type="match status" value="1"/>
</dbReference>
<dbReference type="SUPFAM" id="SSF47473">
    <property type="entry name" value="EF-hand"/>
    <property type="match status" value="1"/>
</dbReference>
<keyword evidence="3" id="KW-0106">Calcium</keyword>
<organism evidence="11 12">
    <name type="scientific">Stylonychia lemnae</name>
    <name type="common">Ciliate</name>
    <dbReference type="NCBI Taxonomy" id="5949"/>
    <lineage>
        <taxon>Eukaryota</taxon>
        <taxon>Sar</taxon>
        <taxon>Alveolata</taxon>
        <taxon>Ciliophora</taxon>
        <taxon>Intramacronucleata</taxon>
        <taxon>Spirotrichea</taxon>
        <taxon>Stichotrichia</taxon>
        <taxon>Sporadotrichida</taxon>
        <taxon>Oxytrichidae</taxon>
        <taxon>Stylonychinae</taxon>
        <taxon>Stylonychia</taxon>
    </lineage>
</organism>
<dbReference type="InterPro" id="IPR011993">
    <property type="entry name" value="PH-like_dom_sf"/>
</dbReference>
<evidence type="ECO:0000256" key="6">
    <source>
        <dbReference type="PROSITE-ProRule" id="PRU10141"/>
    </source>
</evidence>
<evidence type="ECO:0000256" key="7">
    <source>
        <dbReference type="SAM" id="MobiDB-lite"/>
    </source>
</evidence>
<keyword evidence="11" id="KW-0418">Kinase</keyword>
<dbReference type="PROSITE" id="PS00107">
    <property type="entry name" value="PROTEIN_KINASE_ATP"/>
    <property type="match status" value="1"/>
</dbReference>
<dbReference type="OrthoDB" id="307885at2759"/>
<sequence>MESNKGQETFGVGGLVNLHGKIEMVDDSLTLNEEFKKNVAIPYFKDIYKDLVQWSDQKSKGINKVSILTYSQLPGIIGERFCSVLDLSGDGYIDLKEFVHGFFKVYYSNLDTKIKLAFDMYDFDKDGYIKKEDVRLVLSHIPIEKTIIGNIQGEGRFTSEGGGKEVFLDRIQTQEEIHRLIEEVFGDRKRLSLEEFQQINEEVSSEMFLSIMILLQSSLPCSENFYRYKKNYEKFVNQGPKSSEGSSPKPTSSASMQNELTVKRQIASPKIMSKLSPIQTMFGRGGLQTSSVLQKYSGQAQNQNQDVQMSDPQAEEQVGEDRINSITISQFKSNKLSQIDKRQRMEEVEKMRKGGYDEPGSPARFDAIRLPNQMQSQIKSIGDTRVQLKSQCIMSPTNILAGNKKMDGFFHSDDKNSVQIEGEMIRKATETKLKKYWYCLLGKELYVYKNKHEDKHKGMHNLIGVFIKDEPEEHLDANTTLYPFKLIFPPNKVRTYYLLTLEDKDRWIKAIKKVIGYSSLNDFYEIKETLGKGKFGLVKSAVHKKTGKVVAVKIMSKKEMTVSDVELQRREIEILKMCQHPYIIRLLDIFENQDYIHIVMENLSGGDLFTYLEKRKFTIPESRAKIIAHQISTALYYLHSFGVAHRDLKPENILMVDNGENTDLKIVDFGLSKIIGPNETSLDPFGTLVRIISLYTFQSYVAPEVLLQKPYGKEVDLWSIGVIIYLLLSRVLPFDDEDDREIARQTIYDPPDFSFHPWDKVTKEGLLEKNRHKRPGLEEVLNHPWFGEFKDIHNFRNQADGESKFQAYCLTEPNSPKIKEEIEKYSYPQ</sequence>
<dbReference type="InterPro" id="IPR008271">
    <property type="entry name" value="Ser/Thr_kinase_AS"/>
</dbReference>
<dbReference type="InterPro" id="IPR011009">
    <property type="entry name" value="Kinase-like_dom_sf"/>
</dbReference>
<keyword evidence="2 6" id="KW-0547">Nucleotide-binding</keyword>
<dbReference type="PROSITE" id="PS00018">
    <property type="entry name" value="EF_HAND_1"/>
    <property type="match status" value="1"/>
</dbReference>
<dbReference type="GO" id="GO:0005509">
    <property type="term" value="F:calcium ion binding"/>
    <property type="evidence" value="ECO:0007669"/>
    <property type="project" value="InterPro"/>
</dbReference>
<dbReference type="GO" id="GO:0004672">
    <property type="term" value="F:protein kinase activity"/>
    <property type="evidence" value="ECO:0007669"/>
    <property type="project" value="InterPro"/>
</dbReference>
<dbReference type="CDD" id="cd05117">
    <property type="entry name" value="STKc_CAMK"/>
    <property type="match status" value="1"/>
</dbReference>
<dbReference type="Gene3D" id="1.10.238.10">
    <property type="entry name" value="EF-hand"/>
    <property type="match status" value="1"/>
</dbReference>
<evidence type="ECO:0000313" key="11">
    <source>
        <dbReference type="EMBL" id="CDW80025.1"/>
    </source>
</evidence>
<evidence type="ECO:0000256" key="2">
    <source>
        <dbReference type="ARBA" id="ARBA00022741"/>
    </source>
</evidence>
<reference evidence="11 12" key="1">
    <citation type="submission" date="2014-06" db="EMBL/GenBank/DDBJ databases">
        <authorList>
            <person name="Swart Estienne"/>
        </authorList>
    </citation>
    <scope>NUCLEOTIDE SEQUENCE [LARGE SCALE GENOMIC DNA]</scope>
    <source>
        <strain evidence="11 12">130c</strain>
    </source>
</reference>
<dbReference type="InterPro" id="IPR018247">
    <property type="entry name" value="EF_Hand_1_Ca_BS"/>
</dbReference>
<protein>
    <submittedName>
        <fullName evidence="11">Myosin light chain kinase</fullName>
    </submittedName>
</protein>
<dbReference type="FunFam" id="1.10.510.10:FF:000571">
    <property type="entry name" value="Maternal embryonic leucine zipper kinase"/>
    <property type="match status" value="1"/>
</dbReference>
<evidence type="ECO:0000259" key="8">
    <source>
        <dbReference type="PROSITE" id="PS50003"/>
    </source>
</evidence>
<dbReference type="InterPro" id="IPR002048">
    <property type="entry name" value="EF_hand_dom"/>
</dbReference>
<dbReference type="InterPro" id="IPR011992">
    <property type="entry name" value="EF-hand-dom_pair"/>
</dbReference>
<accession>A0A078ACP5</accession>
<dbReference type="SMART" id="SM00233">
    <property type="entry name" value="PH"/>
    <property type="match status" value="1"/>
</dbReference>
<feature type="domain" description="EF-hand" evidence="10">
    <location>
        <begin position="109"/>
        <end position="144"/>
    </location>
</feature>
<comment type="subunit">
    <text evidence="1">Monomer.</text>
</comment>
<dbReference type="SUPFAM" id="SSF50729">
    <property type="entry name" value="PH domain-like"/>
    <property type="match status" value="1"/>
</dbReference>
<evidence type="ECO:0000256" key="5">
    <source>
        <dbReference type="ARBA" id="ARBA00024334"/>
    </source>
</evidence>
<evidence type="ECO:0000259" key="10">
    <source>
        <dbReference type="PROSITE" id="PS50222"/>
    </source>
</evidence>
<dbReference type="EMBL" id="CCKQ01008566">
    <property type="protein sequence ID" value="CDW80025.1"/>
    <property type="molecule type" value="Genomic_DNA"/>
</dbReference>
<dbReference type="Proteomes" id="UP000039865">
    <property type="component" value="Unassembled WGS sequence"/>
</dbReference>
<dbReference type="InterPro" id="IPR017441">
    <property type="entry name" value="Protein_kinase_ATP_BS"/>
</dbReference>
<dbReference type="Pfam" id="PF00069">
    <property type="entry name" value="Pkinase"/>
    <property type="match status" value="1"/>
</dbReference>
<keyword evidence="11" id="KW-0808">Transferase</keyword>
<dbReference type="SUPFAM" id="SSF56112">
    <property type="entry name" value="Protein kinase-like (PK-like)"/>
    <property type="match status" value="1"/>
</dbReference>
<dbReference type="Gene3D" id="2.30.29.30">
    <property type="entry name" value="Pleckstrin-homology domain (PH domain)/Phosphotyrosine-binding domain (PTB)"/>
    <property type="match status" value="1"/>
</dbReference>
<dbReference type="PANTHER" id="PTHR24347">
    <property type="entry name" value="SERINE/THREONINE-PROTEIN KINASE"/>
    <property type="match status" value="1"/>
</dbReference>
<feature type="domain" description="PH" evidence="8">
    <location>
        <begin position="417"/>
        <end position="516"/>
    </location>
</feature>
<proteinExistence type="inferred from homology"/>
<dbReference type="InParanoid" id="A0A078ACP5"/>
<keyword evidence="4 6" id="KW-0067">ATP-binding</keyword>
<feature type="compositionally biased region" description="Low complexity" evidence="7">
    <location>
        <begin position="239"/>
        <end position="255"/>
    </location>
</feature>
<keyword evidence="12" id="KW-1185">Reference proteome</keyword>
<dbReference type="GO" id="GO:0005524">
    <property type="term" value="F:ATP binding"/>
    <property type="evidence" value="ECO:0007669"/>
    <property type="project" value="UniProtKB-UniRule"/>
</dbReference>
<evidence type="ECO:0000259" key="9">
    <source>
        <dbReference type="PROSITE" id="PS50011"/>
    </source>
</evidence>
<dbReference type="SMART" id="SM00054">
    <property type="entry name" value="EFh"/>
    <property type="match status" value="2"/>
</dbReference>
<evidence type="ECO:0000256" key="4">
    <source>
        <dbReference type="ARBA" id="ARBA00022840"/>
    </source>
</evidence>
<gene>
    <name evidence="11" type="primary">Contig11243.g12006</name>
    <name evidence="11" type="ORF">STYLEM_9019</name>
</gene>
<dbReference type="Gene3D" id="1.10.510.10">
    <property type="entry name" value="Transferase(Phosphotransferase) domain 1"/>
    <property type="match status" value="1"/>
</dbReference>
<feature type="region of interest" description="Disordered" evidence="7">
    <location>
        <begin position="237"/>
        <end position="258"/>
    </location>
</feature>
<comment type="similarity">
    <text evidence="5">Belongs to the protein kinase superfamily. Ser/Thr protein kinase family. CDPK subfamily.</text>
</comment>
<dbReference type="SMART" id="SM00220">
    <property type="entry name" value="S_TKc"/>
    <property type="match status" value="1"/>
</dbReference>
<dbReference type="Pfam" id="PF00169">
    <property type="entry name" value="PH"/>
    <property type="match status" value="1"/>
</dbReference>
<dbReference type="InterPro" id="IPR000719">
    <property type="entry name" value="Prot_kinase_dom"/>
</dbReference>
<dbReference type="PROSITE" id="PS50222">
    <property type="entry name" value="EF_HAND_2"/>
    <property type="match status" value="1"/>
</dbReference>
<dbReference type="PROSITE" id="PS00108">
    <property type="entry name" value="PROTEIN_KINASE_ST"/>
    <property type="match status" value="1"/>
</dbReference>
<feature type="domain" description="Protein kinase" evidence="9">
    <location>
        <begin position="524"/>
        <end position="786"/>
    </location>
</feature>
<name>A0A078ACP5_STYLE</name>
<dbReference type="InterPro" id="IPR001849">
    <property type="entry name" value="PH_domain"/>
</dbReference>
<evidence type="ECO:0000256" key="1">
    <source>
        <dbReference type="ARBA" id="ARBA00011245"/>
    </source>
</evidence>
<dbReference type="PROSITE" id="PS50011">
    <property type="entry name" value="PROTEIN_KINASE_DOM"/>
    <property type="match status" value="1"/>
</dbReference>
<evidence type="ECO:0000313" key="12">
    <source>
        <dbReference type="Proteomes" id="UP000039865"/>
    </source>
</evidence>
<dbReference type="PROSITE" id="PS50003">
    <property type="entry name" value="PH_DOMAIN"/>
    <property type="match status" value="1"/>
</dbReference>
<feature type="binding site" evidence="6">
    <location>
        <position position="553"/>
    </location>
    <ligand>
        <name>ATP</name>
        <dbReference type="ChEBI" id="CHEBI:30616"/>
    </ligand>
</feature>
<dbReference type="AlphaFoldDB" id="A0A078ACP5"/>
<evidence type="ECO:0000256" key="3">
    <source>
        <dbReference type="ARBA" id="ARBA00022837"/>
    </source>
</evidence>